<feature type="domain" description="Lysosome-associated membrane glycoprotein 2-like luminal" evidence="15">
    <location>
        <begin position="50"/>
        <end position="198"/>
    </location>
</feature>
<comment type="caution">
    <text evidence="13">Lacks conserved residue(s) required for the propagation of feature annotation.</text>
</comment>
<dbReference type="InterPro" id="IPR002000">
    <property type="entry name" value="Lysosome-assoc_membr_glycop"/>
</dbReference>
<protein>
    <recommendedName>
        <fullName evidence="15">Lysosome-associated membrane glycoprotein 2-like luminal domain-containing protein</fullName>
    </recommendedName>
</protein>
<evidence type="ECO:0000256" key="12">
    <source>
        <dbReference type="ARBA" id="ARBA00023228"/>
    </source>
</evidence>
<sequence>MSQIGMALYVGLALHLIFATTLHQGAADVLSTPVPSPPTTTPAHKGPGIPAQGHYSVKNDSGTICLKANMALQINISFHSASLNKIVQKVVNLNPNETTTSGSCDKESATLILNAGQKTELSFKFTLNTTSNKYYLNGVSILAIWSDMTDQFSDHNDSLDYLRGSLGFSYMCRSEQTLVVSQNSSLNTFLLHVQPFGLSGDTLDLHWNACWMKMTW</sequence>
<dbReference type="EMBL" id="JBBPFD010000021">
    <property type="protein sequence ID" value="KAK7882450.1"/>
    <property type="molecule type" value="Genomic_DNA"/>
</dbReference>
<evidence type="ECO:0000256" key="2">
    <source>
        <dbReference type="ARBA" id="ARBA00004352"/>
    </source>
</evidence>
<comment type="similarity">
    <text evidence="13">Belongs to the LAMP family.</text>
</comment>
<keyword evidence="5 13" id="KW-0812">Transmembrane</keyword>
<evidence type="ECO:0000256" key="3">
    <source>
        <dbReference type="ARBA" id="ARBA00004530"/>
    </source>
</evidence>
<organism evidence="16 17">
    <name type="scientific">Mugilogobius chulae</name>
    <name type="common">yellowstripe goby</name>
    <dbReference type="NCBI Taxonomy" id="88201"/>
    <lineage>
        <taxon>Eukaryota</taxon>
        <taxon>Metazoa</taxon>
        <taxon>Chordata</taxon>
        <taxon>Craniata</taxon>
        <taxon>Vertebrata</taxon>
        <taxon>Euteleostomi</taxon>
        <taxon>Actinopterygii</taxon>
        <taxon>Neopterygii</taxon>
        <taxon>Teleostei</taxon>
        <taxon>Neoteleostei</taxon>
        <taxon>Acanthomorphata</taxon>
        <taxon>Gobiaria</taxon>
        <taxon>Gobiiformes</taxon>
        <taxon>Gobioidei</taxon>
        <taxon>Gobiidae</taxon>
        <taxon>Gobionellinae</taxon>
        <taxon>Mugilogobius</taxon>
    </lineage>
</organism>
<keyword evidence="12 13" id="KW-0458">Lysosome</keyword>
<keyword evidence="8" id="KW-1133">Transmembrane helix</keyword>
<feature type="chain" id="PRO_5043463330" description="Lysosome-associated membrane glycoprotein 2-like luminal domain-containing protein" evidence="14">
    <location>
        <begin position="28"/>
        <end position="216"/>
    </location>
</feature>
<keyword evidence="17" id="KW-1185">Reference proteome</keyword>
<evidence type="ECO:0000256" key="4">
    <source>
        <dbReference type="ARBA" id="ARBA00022475"/>
    </source>
</evidence>
<evidence type="ECO:0000256" key="8">
    <source>
        <dbReference type="ARBA" id="ARBA00022989"/>
    </source>
</evidence>
<dbReference type="PANTHER" id="PTHR11506:SF27">
    <property type="entry name" value="LYSOSOME-ASSOCIATED MEMBRANE GLYCOPROTEIN 1"/>
    <property type="match status" value="1"/>
</dbReference>
<evidence type="ECO:0000256" key="1">
    <source>
        <dbReference type="ARBA" id="ARBA00004251"/>
    </source>
</evidence>
<evidence type="ECO:0000256" key="6">
    <source>
        <dbReference type="ARBA" id="ARBA00022729"/>
    </source>
</evidence>
<dbReference type="GO" id="GO:0005886">
    <property type="term" value="C:plasma membrane"/>
    <property type="evidence" value="ECO:0007669"/>
    <property type="project" value="UniProtKB-SubCell"/>
</dbReference>
<dbReference type="Proteomes" id="UP001460270">
    <property type="component" value="Unassembled WGS sequence"/>
</dbReference>
<evidence type="ECO:0000256" key="10">
    <source>
        <dbReference type="ARBA" id="ARBA00023157"/>
    </source>
</evidence>
<proteinExistence type="inferred from homology"/>
<keyword evidence="4" id="KW-1003">Cell membrane</keyword>
<dbReference type="AlphaFoldDB" id="A0AAW0MQS3"/>
<feature type="signal peptide" evidence="14">
    <location>
        <begin position="1"/>
        <end position="27"/>
    </location>
</feature>
<evidence type="ECO:0000259" key="15">
    <source>
        <dbReference type="Pfam" id="PF01299"/>
    </source>
</evidence>
<evidence type="ECO:0000256" key="5">
    <source>
        <dbReference type="ARBA" id="ARBA00022692"/>
    </source>
</evidence>
<dbReference type="InterPro" id="IPR048528">
    <property type="entry name" value="Lamp2-like_luminal"/>
</dbReference>
<evidence type="ECO:0000313" key="17">
    <source>
        <dbReference type="Proteomes" id="UP001460270"/>
    </source>
</evidence>
<comment type="caution">
    <text evidence="16">The sequence shown here is derived from an EMBL/GenBank/DDBJ whole genome shotgun (WGS) entry which is preliminary data.</text>
</comment>
<evidence type="ECO:0000256" key="9">
    <source>
        <dbReference type="ARBA" id="ARBA00023136"/>
    </source>
</evidence>
<reference evidence="17" key="1">
    <citation type="submission" date="2024-04" db="EMBL/GenBank/DDBJ databases">
        <title>Salinicola lusitanus LLJ914,a marine bacterium isolated from the Okinawa Trough.</title>
        <authorList>
            <person name="Li J."/>
        </authorList>
    </citation>
    <scope>NUCLEOTIDE SEQUENCE [LARGE SCALE GENOMIC DNA]</scope>
</reference>
<keyword evidence="10" id="KW-1015">Disulfide bond</keyword>
<accession>A0AAW0MQS3</accession>
<dbReference type="Pfam" id="PF01299">
    <property type="entry name" value="Lamp2-like_luminal"/>
    <property type="match status" value="1"/>
</dbReference>
<name>A0AAW0MQS3_9GOBI</name>
<dbReference type="PANTHER" id="PTHR11506">
    <property type="entry name" value="LYSOSOME-ASSOCIATED MEMBRANE GLYCOPROTEIN"/>
    <property type="match status" value="1"/>
</dbReference>
<dbReference type="GO" id="GO:0072594">
    <property type="term" value="P:establishment of protein localization to organelle"/>
    <property type="evidence" value="ECO:0007669"/>
    <property type="project" value="TreeGrafter"/>
</dbReference>
<comment type="subcellular location">
    <subcellularLocation>
        <location evidence="1">Cell membrane</location>
        <topology evidence="1">Single-pass type I membrane protein</topology>
    </subcellularLocation>
    <subcellularLocation>
        <location evidence="3">Endosome membrane</location>
        <topology evidence="3">Single-pass type I membrane protein</topology>
    </subcellularLocation>
    <subcellularLocation>
        <location evidence="2 13">Lysosome membrane</location>
        <topology evidence="2 13">Single-pass type I membrane protein</topology>
    </subcellularLocation>
</comment>
<evidence type="ECO:0000256" key="13">
    <source>
        <dbReference type="PROSITE-ProRule" id="PRU00740"/>
    </source>
</evidence>
<dbReference type="GO" id="GO:0031902">
    <property type="term" value="C:late endosome membrane"/>
    <property type="evidence" value="ECO:0007669"/>
    <property type="project" value="TreeGrafter"/>
</dbReference>
<dbReference type="PROSITE" id="PS51407">
    <property type="entry name" value="LAMP_3"/>
    <property type="match status" value="1"/>
</dbReference>
<evidence type="ECO:0000256" key="14">
    <source>
        <dbReference type="SAM" id="SignalP"/>
    </source>
</evidence>
<keyword evidence="6 14" id="KW-0732">Signal</keyword>
<evidence type="ECO:0000313" key="16">
    <source>
        <dbReference type="EMBL" id="KAK7882450.1"/>
    </source>
</evidence>
<dbReference type="FunFam" id="2.40.160.110:FF:000001">
    <property type="entry name" value="lysosome-associated membrane glycoprotein 2 isoform X2"/>
    <property type="match status" value="1"/>
</dbReference>
<evidence type="ECO:0000256" key="7">
    <source>
        <dbReference type="ARBA" id="ARBA00022753"/>
    </source>
</evidence>
<gene>
    <name evidence="16" type="ORF">WMY93_028624</name>
</gene>
<keyword evidence="9 13" id="KW-0472">Membrane</keyword>
<evidence type="ECO:0000256" key="11">
    <source>
        <dbReference type="ARBA" id="ARBA00023180"/>
    </source>
</evidence>
<dbReference type="GO" id="GO:0005765">
    <property type="term" value="C:lysosomal membrane"/>
    <property type="evidence" value="ECO:0007669"/>
    <property type="project" value="UniProtKB-SubCell"/>
</dbReference>
<keyword evidence="7" id="KW-0967">Endosome</keyword>
<dbReference type="Gene3D" id="2.40.160.110">
    <property type="match status" value="1"/>
</dbReference>
<keyword evidence="11" id="KW-0325">Glycoprotein</keyword>